<evidence type="ECO:0000256" key="1">
    <source>
        <dbReference type="SAM" id="SignalP"/>
    </source>
</evidence>
<reference evidence="2 3" key="1">
    <citation type="submission" date="2020-08" db="EMBL/GenBank/DDBJ databases">
        <title>Genome sequence of Thermomonas brevis KACC 16975T.</title>
        <authorList>
            <person name="Hyun D.-W."/>
            <person name="Bae J.-W."/>
        </authorList>
    </citation>
    <scope>NUCLEOTIDE SEQUENCE [LARGE SCALE GENOMIC DNA]</scope>
    <source>
        <strain evidence="2 3">KACC 16975</strain>
    </source>
</reference>
<keyword evidence="1" id="KW-0732">Signal</keyword>
<proteinExistence type="predicted"/>
<protein>
    <recommendedName>
        <fullName evidence="4">Lipoprotein</fullName>
    </recommendedName>
</protein>
<evidence type="ECO:0008006" key="4">
    <source>
        <dbReference type="Google" id="ProtNLM"/>
    </source>
</evidence>
<name>A0A7G9QPH5_9GAMM</name>
<evidence type="ECO:0000313" key="2">
    <source>
        <dbReference type="EMBL" id="QNN45250.1"/>
    </source>
</evidence>
<gene>
    <name evidence="2" type="ORF">H9L17_08325</name>
</gene>
<dbReference type="EMBL" id="CP060711">
    <property type="protein sequence ID" value="QNN45250.1"/>
    <property type="molecule type" value="Genomic_DNA"/>
</dbReference>
<keyword evidence="3" id="KW-1185">Reference proteome</keyword>
<feature type="signal peptide" evidence="1">
    <location>
        <begin position="1"/>
        <end position="22"/>
    </location>
</feature>
<dbReference type="RefSeq" id="WP_187569017.1">
    <property type="nucleotide sequence ID" value="NZ_CP060711.1"/>
</dbReference>
<evidence type="ECO:0000313" key="3">
    <source>
        <dbReference type="Proteomes" id="UP000515977"/>
    </source>
</evidence>
<organism evidence="2 3">
    <name type="scientific">Thermomonas brevis</name>
    <dbReference type="NCBI Taxonomy" id="215691"/>
    <lineage>
        <taxon>Bacteria</taxon>
        <taxon>Pseudomonadati</taxon>
        <taxon>Pseudomonadota</taxon>
        <taxon>Gammaproteobacteria</taxon>
        <taxon>Lysobacterales</taxon>
        <taxon>Lysobacteraceae</taxon>
        <taxon>Thermomonas</taxon>
    </lineage>
</organism>
<feature type="chain" id="PRO_5028872290" description="Lipoprotein" evidence="1">
    <location>
        <begin position="23"/>
        <end position="259"/>
    </location>
</feature>
<dbReference type="KEGG" id="tbv:H9L17_08325"/>
<accession>A0A7G9QPH5</accession>
<dbReference type="Proteomes" id="UP000515977">
    <property type="component" value="Chromosome"/>
</dbReference>
<sequence length="259" mass="27760">MSLRRLTLSALLLSCCAACQPAAIGKDAGNAGDAAPDGIANLPAVHAVLHWENRLSGDNPETKTYYLNMKTCRDAGWAVHELSAQDVAKLGTGRVEIRIDRRQQRITETHWTLGGGDPDTTAGICSPRLIEDHRVEEAAPGQGYYLPLESDPGGEKKLQASLGWTFVGEDQVQGQPCKRWRSEKYEVCTWSGGRQWGFSDAPVNMIACLDSSGADYLTEIPLEGKPAGDSGCIVRLESFSLGKGLLPGNLPAASSKGAH</sequence>
<dbReference type="AlphaFoldDB" id="A0A7G9QPH5"/>